<evidence type="ECO:0000313" key="3">
    <source>
        <dbReference type="Proteomes" id="UP000735302"/>
    </source>
</evidence>
<accession>A0AAV3Z5X6</accession>
<evidence type="ECO:0000313" key="2">
    <source>
        <dbReference type="EMBL" id="GFN94715.1"/>
    </source>
</evidence>
<gene>
    <name evidence="2" type="ORF">PoB_002122100</name>
</gene>
<organism evidence="2 3">
    <name type="scientific">Plakobranchus ocellatus</name>
    <dbReference type="NCBI Taxonomy" id="259542"/>
    <lineage>
        <taxon>Eukaryota</taxon>
        <taxon>Metazoa</taxon>
        <taxon>Spiralia</taxon>
        <taxon>Lophotrochozoa</taxon>
        <taxon>Mollusca</taxon>
        <taxon>Gastropoda</taxon>
        <taxon>Heterobranchia</taxon>
        <taxon>Euthyneura</taxon>
        <taxon>Panpulmonata</taxon>
        <taxon>Sacoglossa</taxon>
        <taxon>Placobranchoidea</taxon>
        <taxon>Plakobranchidae</taxon>
        <taxon>Plakobranchus</taxon>
    </lineage>
</organism>
<proteinExistence type="predicted"/>
<protein>
    <submittedName>
        <fullName evidence="2">Uncharacterized protein</fullName>
    </submittedName>
</protein>
<evidence type="ECO:0000256" key="1">
    <source>
        <dbReference type="SAM" id="MobiDB-lite"/>
    </source>
</evidence>
<feature type="region of interest" description="Disordered" evidence="1">
    <location>
        <begin position="18"/>
        <end position="71"/>
    </location>
</feature>
<feature type="compositionally biased region" description="Acidic residues" evidence="1">
    <location>
        <begin position="37"/>
        <end position="55"/>
    </location>
</feature>
<comment type="caution">
    <text evidence="2">The sequence shown here is derived from an EMBL/GenBank/DDBJ whole genome shotgun (WGS) entry which is preliminary data.</text>
</comment>
<dbReference type="Proteomes" id="UP000735302">
    <property type="component" value="Unassembled WGS sequence"/>
</dbReference>
<keyword evidence="3" id="KW-1185">Reference proteome</keyword>
<dbReference type="AlphaFoldDB" id="A0AAV3Z5X6"/>
<dbReference type="EMBL" id="BLXT01002468">
    <property type="protein sequence ID" value="GFN94715.1"/>
    <property type="molecule type" value="Genomic_DNA"/>
</dbReference>
<feature type="compositionally biased region" description="Low complexity" evidence="1">
    <location>
        <begin position="56"/>
        <end position="71"/>
    </location>
</feature>
<reference evidence="2 3" key="1">
    <citation type="journal article" date="2021" name="Elife">
        <title>Chloroplast acquisition without the gene transfer in kleptoplastic sea slugs, Plakobranchus ocellatus.</title>
        <authorList>
            <person name="Maeda T."/>
            <person name="Takahashi S."/>
            <person name="Yoshida T."/>
            <person name="Shimamura S."/>
            <person name="Takaki Y."/>
            <person name="Nagai Y."/>
            <person name="Toyoda A."/>
            <person name="Suzuki Y."/>
            <person name="Arimoto A."/>
            <person name="Ishii H."/>
            <person name="Satoh N."/>
            <person name="Nishiyama T."/>
            <person name="Hasebe M."/>
            <person name="Maruyama T."/>
            <person name="Minagawa J."/>
            <person name="Obokata J."/>
            <person name="Shigenobu S."/>
        </authorList>
    </citation>
    <scope>NUCLEOTIDE SEQUENCE [LARGE SCALE GENOMIC DNA]</scope>
</reference>
<sequence>MSTFRQRLSCMGQSWNVLKVKPPSKGSPGTDWKLNYDDDDDDDDDDDNDDDDDDNNNNYNNNNNNNNYNNN</sequence>
<name>A0AAV3Z5X6_9GAST</name>